<feature type="compositionally biased region" description="Polar residues" evidence="1">
    <location>
        <begin position="171"/>
        <end position="188"/>
    </location>
</feature>
<keyword evidence="4" id="KW-1185">Reference proteome</keyword>
<feature type="transmembrane region" description="Helical" evidence="2">
    <location>
        <begin position="15"/>
        <end position="37"/>
    </location>
</feature>
<evidence type="ECO:0000256" key="1">
    <source>
        <dbReference type="SAM" id="MobiDB-lite"/>
    </source>
</evidence>
<accession>A0AA39KGN4</accession>
<feature type="transmembrane region" description="Helical" evidence="2">
    <location>
        <begin position="82"/>
        <end position="100"/>
    </location>
</feature>
<dbReference type="Proteomes" id="UP001175211">
    <property type="component" value="Unassembled WGS sequence"/>
</dbReference>
<feature type="transmembrane region" description="Helical" evidence="2">
    <location>
        <begin position="49"/>
        <end position="70"/>
    </location>
</feature>
<dbReference type="RefSeq" id="XP_060331812.1">
    <property type="nucleotide sequence ID" value="XM_060477288.1"/>
</dbReference>
<dbReference type="GeneID" id="85360836"/>
<feature type="transmembrane region" description="Helical" evidence="2">
    <location>
        <begin position="120"/>
        <end position="145"/>
    </location>
</feature>
<feature type="region of interest" description="Disordered" evidence="1">
    <location>
        <begin position="169"/>
        <end position="188"/>
    </location>
</feature>
<gene>
    <name evidence="3" type="ORF">EV420DRAFT_1641819</name>
</gene>
<evidence type="ECO:0000256" key="2">
    <source>
        <dbReference type="SAM" id="Phobius"/>
    </source>
</evidence>
<protein>
    <submittedName>
        <fullName evidence="3">Uncharacterized protein</fullName>
    </submittedName>
</protein>
<keyword evidence="2" id="KW-1133">Transmembrane helix</keyword>
<evidence type="ECO:0000313" key="3">
    <source>
        <dbReference type="EMBL" id="KAK0459615.1"/>
    </source>
</evidence>
<organism evidence="3 4">
    <name type="scientific">Armillaria tabescens</name>
    <name type="common">Ringless honey mushroom</name>
    <name type="synonym">Agaricus tabescens</name>
    <dbReference type="NCBI Taxonomy" id="1929756"/>
    <lineage>
        <taxon>Eukaryota</taxon>
        <taxon>Fungi</taxon>
        <taxon>Dikarya</taxon>
        <taxon>Basidiomycota</taxon>
        <taxon>Agaricomycotina</taxon>
        <taxon>Agaricomycetes</taxon>
        <taxon>Agaricomycetidae</taxon>
        <taxon>Agaricales</taxon>
        <taxon>Marasmiineae</taxon>
        <taxon>Physalacriaceae</taxon>
        <taxon>Desarmillaria</taxon>
    </lineage>
</organism>
<dbReference type="EMBL" id="JAUEPS010000014">
    <property type="protein sequence ID" value="KAK0459615.1"/>
    <property type="molecule type" value="Genomic_DNA"/>
</dbReference>
<name>A0AA39KGN4_ARMTA</name>
<comment type="caution">
    <text evidence="3">The sequence shown here is derived from an EMBL/GenBank/DDBJ whole genome shotgun (WGS) entry which is preliminary data.</text>
</comment>
<reference evidence="3" key="1">
    <citation type="submission" date="2023-06" db="EMBL/GenBank/DDBJ databases">
        <authorList>
            <consortium name="Lawrence Berkeley National Laboratory"/>
            <person name="Ahrendt S."/>
            <person name="Sahu N."/>
            <person name="Indic B."/>
            <person name="Wong-Bajracharya J."/>
            <person name="Merenyi Z."/>
            <person name="Ke H.-M."/>
            <person name="Monk M."/>
            <person name="Kocsube S."/>
            <person name="Drula E."/>
            <person name="Lipzen A."/>
            <person name="Balint B."/>
            <person name="Henrissat B."/>
            <person name="Andreopoulos B."/>
            <person name="Martin F.M."/>
            <person name="Harder C.B."/>
            <person name="Rigling D."/>
            <person name="Ford K.L."/>
            <person name="Foster G.D."/>
            <person name="Pangilinan J."/>
            <person name="Papanicolaou A."/>
            <person name="Barry K."/>
            <person name="LaButti K."/>
            <person name="Viragh M."/>
            <person name="Koriabine M."/>
            <person name="Yan M."/>
            <person name="Riley R."/>
            <person name="Champramary S."/>
            <person name="Plett K.L."/>
            <person name="Tsai I.J."/>
            <person name="Slot J."/>
            <person name="Sipos G."/>
            <person name="Plett J."/>
            <person name="Nagy L.G."/>
            <person name="Grigoriev I.V."/>
        </authorList>
    </citation>
    <scope>NUCLEOTIDE SEQUENCE</scope>
    <source>
        <strain evidence="3">CCBAS 213</strain>
    </source>
</reference>
<evidence type="ECO:0000313" key="4">
    <source>
        <dbReference type="Proteomes" id="UP001175211"/>
    </source>
</evidence>
<keyword evidence="2" id="KW-0472">Membrane</keyword>
<dbReference type="AlphaFoldDB" id="A0AA39KGN4"/>
<keyword evidence="2" id="KW-0812">Transmembrane</keyword>
<sequence length="263" mass="29601">MANMDYSPAFLKIRAIGLGLISFLSLLAIILFCIQIFTQWDTTISSERYMIILMLLTHTVTVIMLPILILVSFRPWLDAIRFLFLLVIHISTATTFTYWFPRYACPANATQREQCRLYNIYILVLSWIVTAHVIIYVIGLSVFVYRTRASADKPLRVDLIDEEVMDIGRDSTPSMSESRPQSSNVATGSTPSLVLECHVFWRCSGVNPKYGRDITGGLPSDVFEHPCYGSEKVFTHSGPIVFAATKDIWTGHAAPEVYPIHGA</sequence>
<proteinExistence type="predicted"/>